<dbReference type="GO" id="GO:0016853">
    <property type="term" value="F:isomerase activity"/>
    <property type="evidence" value="ECO:0007669"/>
    <property type="project" value="UniProtKB-KW"/>
</dbReference>
<evidence type="ECO:0000313" key="4">
    <source>
        <dbReference type="Proteomes" id="UP000289821"/>
    </source>
</evidence>
<dbReference type="GO" id="GO:1901135">
    <property type="term" value="P:carbohydrate derivative metabolic process"/>
    <property type="evidence" value="ECO:0007669"/>
    <property type="project" value="InterPro"/>
</dbReference>
<name>A0A4Q0NRE9_9FLAO</name>
<accession>A0A4Q0NRE9</accession>
<dbReference type="SUPFAM" id="SSF53697">
    <property type="entry name" value="SIS domain"/>
    <property type="match status" value="1"/>
</dbReference>
<dbReference type="PANTHER" id="PTHR43443">
    <property type="entry name" value="3-HEXULOSE-6-PHOSPHATE ISOMERASE"/>
    <property type="match status" value="1"/>
</dbReference>
<feature type="domain" description="SIS" evidence="2">
    <location>
        <begin position="39"/>
        <end position="181"/>
    </location>
</feature>
<dbReference type="PROSITE" id="PS51464">
    <property type="entry name" value="SIS"/>
    <property type="match status" value="1"/>
</dbReference>
<dbReference type="RefSeq" id="WP_128762009.1">
    <property type="nucleotide sequence ID" value="NZ_QOVI01000005.1"/>
</dbReference>
<dbReference type="Gene3D" id="3.40.50.10490">
    <property type="entry name" value="Glucose-6-phosphate isomerase like protein, domain 1"/>
    <property type="match status" value="1"/>
</dbReference>
<dbReference type="PANTHER" id="PTHR43443:SF1">
    <property type="entry name" value="3-HEXULOSE-6-PHOSPHATE ISOMERASE"/>
    <property type="match status" value="1"/>
</dbReference>
<evidence type="ECO:0000256" key="1">
    <source>
        <dbReference type="ARBA" id="ARBA00009235"/>
    </source>
</evidence>
<dbReference type="EMBL" id="QOVI01000005">
    <property type="protein sequence ID" value="RXG13232.1"/>
    <property type="molecule type" value="Genomic_DNA"/>
</dbReference>
<comment type="caution">
    <text evidence="3">The sequence shown here is derived from an EMBL/GenBank/DDBJ whole genome shotgun (WGS) entry which is preliminary data.</text>
</comment>
<sequence length="194" mass="20777">MINTPTIPLNEALDEAVNLVYEEHLKMRDGLDYNQLAAVIPHLDASKRIFLMGMGRSGLMMQAAAMRLMHLGYETYVVGETTTPAIGKGDLLLAGSGSGSTTSIVNAAKTAKQEGAVVVAITTNPDSLLADLADQVLLIPAAQKNKQEAAISKQYAGSLFEQSLLLVTDALIQVLWQAGGKSADELWKRHSNLE</sequence>
<dbReference type="NCBIfam" id="TIGR03127">
    <property type="entry name" value="RuMP_HxlB"/>
    <property type="match status" value="1"/>
</dbReference>
<keyword evidence="4" id="KW-1185">Reference proteome</keyword>
<dbReference type="InterPro" id="IPR001347">
    <property type="entry name" value="SIS_dom"/>
</dbReference>
<dbReference type="AlphaFoldDB" id="A0A4Q0NRE9"/>
<dbReference type="Proteomes" id="UP000289821">
    <property type="component" value="Unassembled WGS sequence"/>
</dbReference>
<reference evidence="3 4" key="1">
    <citation type="submission" date="2018-07" db="EMBL/GenBank/DDBJ databases">
        <title>Leeuwenhoekiella genomics.</title>
        <authorList>
            <person name="Tahon G."/>
            <person name="Willems A."/>
        </authorList>
    </citation>
    <scope>NUCLEOTIDE SEQUENCE [LARGE SCALE GENOMIC DNA]</scope>
    <source>
        <strain evidence="3 4">R-50232</strain>
    </source>
</reference>
<dbReference type="InterPro" id="IPR046348">
    <property type="entry name" value="SIS_dom_sf"/>
</dbReference>
<evidence type="ECO:0000259" key="2">
    <source>
        <dbReference type="PROSITE" id="PS51464"/>
    </source>
</evidence>
<dbReference type="CDD" id="cd05005">
    <property type="entry name" value="SIS_PHI"/>
    <property type="match status" value="1"/>
</dbReference>
<dbReference type="InterPro" id="IPR017552">
    <property type="entry name" value="PHI/rmpB"/>
</dbReference>
<evidence type="ECO:0000313" key="3">
    <source>
        <dbReference type="EMBL" id="RXG13232.1"/>
    </source>
</evidence>
<keyword evidence="3" id="KW-0413">Isomerase</keyword>
<protein>
    <submittedName>
        <fullName evidence="3">3-hexulose-6-phosphate isomerase</fullName>
    </submittedName>
</protein>
<proteinExistence type="inferred from homology"/>
<gene>
    <name evidence="3" type="ORF">DSM04_105210</name>
</gene>
<organism evidence="3 4">
    <name type="scientific">Leeuwenhoekiella aestuarii</name>
    <dbReference type="NCBI Taxonomy" id="2249426"/>
    <lineage>
        <taxon>Bacteria</taxon>
        <taxon>Pseudomonadati</taxon>
        <taxon>Bacteroidota</taxon>
        <taxon>Flavobacteriia</taxon>
        <taxon>Flavobacteriales</taxon>
        <taxon>Flavobacteriaceae</taxon>
        <taxon>Leeuwenhoekiella</taxon>
    </lineage>
</organism>
<dbReference type="GO" id="GO:0097367">
    <property type="term" value="F:carbohydrate derivative binding"/>
    <property type="evidence" value="ECO:0007669"/>
    <property type="project" value="InterPro"/>
</dbReference>
<comment type="similarity">
    <text evidence="1">Belongs to the SIS family. PHI subfamily.</text>
</comment>
<dbReference type="Pfam" id="PF01380">
    <property type="entry name" value="SIS"/>
    <property type="match status" value="1"/>
</dbReference>